<reference evidence="1 2" key="1">
    <citation type="submission" date="2024-03" db="EMBL/GenBank/DDBJ databases">
        <title>Adaptation during the transition from Ophiocordyceps entomopathogen to insect associate is accompanied by gene loss and intensified selection.</title>
        <authorList>
            <person name="Ward C.M."/>
            <person name="Onetto C.A."/>
            <person name="Borneman A.R."/>
        </authorList>
    </citation>
    <scope>NUCLEOTIDE SEQUENCE [LARGE SCALE GENOMIC DNA]</scope>
    <source>
        <strain evidence="1">AWRI1</strain>
        <tissue evidence="1">Single Adult Female</tissue>
    </source>
</reference>
<dbReference type="AlphaFoldDB" id="A0AAN9TTK5"/>
<dbReference type="EMBL" id="JBBCAQ010000022">
    <property type="protein sequence ID" value="KAK7590307.1"/>
    <property type="molecule type" value="Genomic_DNA"/>
</dbReference>
<evidence type="ECO:0000313" key="1">
    <source>
        <dbReference type="EMBL" id="KAK7590307.1"/>
    </source>
</evidence>
<sequence>MGVFEVAEPESEVVGWIPAVSILTQLSQFSAECLNFGLDVSFFVLLLHFPSSCFKFRPAVYTRVQVKDLTANM</sequence>
<name>A0AAN9TTK5_9HEMI</name>
<evidence type="ECO:0000313" key="2">
    <source>
        <dbReference type="Proteomes" id="UP001367676"/>
    </source>
</evidence>
<proteinExistence type="predicted"/>
<gene>
    <name evidence="1" type="ORF">V9T40_001920</name>
</gene>
<dbReference type="Proteomes" id="UP001367676">
    <property type="component" value="Unassembled WGS sequence"/>
</dbReference>
<comment type="caution">
    <text evidence="1">The sequence shown here is derived from an EMBL/GenBank/DDBJ whole genome shotgun (WGS) entry which is preliminary data.</text>
</comment>
<accession>A0AAN9TTK5</accession>
<protein>
    <submittedName>
        <fullName evidence="1">Uncharacterized protein</fullName>
    </submittedName>
</protein>
<organism evidence="1 2">
    <name type="scientific">Parthenolecanium corni</name>
    <dbReference type="NCBI Taxonomy" id="536013"/>
    <lineage>
        <taxon>Eukaryota</taxon>
        <taxon>Metazoa</taxon>
        <taxon>Ecdysozoa</taxon>
        <taxon>Arthropoda</taxon>
        <taxon>Hexapoda</taxon>
        <taxon>Insecta</taxon>
        <taxon>Pterygota</taxon>
        <taxon>Neoptera</taxon>
        <taxon>Paraneoptera</taxon>
        <taxon>Hemiptera</taxon>
        <taxon>Sternorrhyncha</taxon>
        <taxon>Coccoidea</taxon>
        <taxon>Coccidae</taxon>
        <taxon>Parthenolecanium</taxon>
    </lineage>
</organism>
<keyword evidence="2" id="KW-1185">Reference proteome</keyword>